<sequence>MVLSRLFDAPLLANALNLTGAAPCTIRLLQDPRVGVKMVLACVEAARGGTEAVRGGLSSSILQPLFTLRIAPFTPPSPPSPPIPPAPPAAASPPSPSPPGRRLAR</sequence>
<gene>
    <name evidence="2" type="ORF">E2C01_074513</name>
</gene>
<dbReference type="Proteomes" id="UP000324222">
    <property type="component" value="Unassembled WGS sequence"/>
</dbReference>
<accession>A0A5B7ICB6</accession>
<feature type="compositionally biased region" description="Pro residues" evidence="1">
    <location>
        <begin position="73"/>
        <end position="99"/>
    </location>
</feature>
<organism evidence="2 3">
    <name type="scientific">Portunus trituberculatus</name>
    <name type="common">Swimming crab</name>
    <name type="synonym">Neptunus trituberculatus</name>
    <dbReference type="NCBI Taxonomy" id="210409"/>
    <lineage>
        <taxon>Eukaryota</taxon>
        <taxon>Metazoa</taxon>
        <taxon>Ecdysozoa</taxon>
        <taxon>Arthropoda</taxon>
        <taxon>Crustacea</taxon>
        <taxon>Multicrustacea</taxon>
        <taxon>Malacostraca</taxon>
        <taxon>Eumalacostraca</taxon>
        <taxon>Eucarida</taxon>
        <taxon>Decapoda</taxon>
        <taxon>Pleocyemata</taxon>
        <taxon>Brachyura</taxon>
        <taxon>Eubrachyura</taxon>
        <taxon>Portunoidea</taxon>
        <taxon>Portunidae</taxon>
        <taxon>Portuninae</taxon>
        <taxon>Portunus</taxon>
    </lineage>
</organism>
<protein>
    <submittedName>
        <fullName evidence="2">Uncharacterized protein</fullName>
    </submittedName>
</protein>
<evidence type="ECO:0000313" key="3">
    <source>
        <dbReference type="Proteomes" id="UP000324222"/>
    </source>
</evidence>
<reference evidence="2 3" key="1">
    <citation type="submission" date="2019-05" db="EMBL/GenBank/DDBJ databases">
        <title>Another draft genome of Portunus trituberculatus and its Hox gene families provides insights of decapod evolution.</title>
        <authorList>
            <person name="Jeong J.-H."/>
            <person name="Song I."/>
            <person name="Kim S."/>
            <person name="Choi T."/>
            <person name="Kim D."/>
            <person name="Ryu S."/>
            <person name="Kim W."/>
        </authorList>
    </citation>
    <scope>NUCLEOTIDE SEQUENCE [LARGE SCALE GENOMIC DNA]</scope>
    <source>
        <tissue evidence="2">Muscle</tissue>
    </source>
</reference>
<dbReference type="AlphaFoldDB" id="A0A5B7ICB6"/>
<evidence type="ECO:0000313" key="2">
    <source>
        <dbReference type="EMBL" id="MPC79953.1"/>
    </source>
</evidence>
<name>A0A5B7ICB6_PORTR</name>
<feature type="region of interest" description="Disordered" evidence="1">
    <location>
        <begin position="72"/>
        <end position="105"/>
    </location>
</feature>
<evidence type="ECO:0000256" key="1">
    <source>
        <dbReference type="SAM" id="MobiDB-lite"/>
    </source>
</evidence>
<dbReference type="EMBL" id="VSRR010052551">
    <property type="protein sequence ID" value="MPC79953.1"/>
    <property type="molecule type" value="Genomic_DNA"/>
</dbReference>
<comment type="caution">
    <text evidence="2">The sequence shown here is derived from an EMBL/GenBank/DDBJ whole genome shotgun (WGS) entry which is preliminary data.</text>
</comment>
<proteinExistence type="predicted"/>
<keyword evidence="3" id="KW-1185">Reference proteome</keyword>